<evidence type="ECO:0000256" key="2">
    <source>
        <dbReference type="ARBA" id="ARBA00013017"/>
    </source>
</evidence>
<evidence type="ECO:0000313" key="12">
    <source>
        <dbReference type="EMBL" id="SVE31244.1"/>
    </source>
</evidence>
<dbReference type="PANTHER" id="PTHR42801">
    <property type="entry name" value="THIOREDOXIN-DEPENDENT PEROXIDE REDUCTASE"/>
    <property type="match status" value="1"/>
</dbReference>
<dbReference type="EC" id="1.11.1.24" evidence="2"/>
<comment type="subunit">
    <text evidence="1">Monomer.</text>
</comment>
<reference evidence="12" key="1">
    <citation type="submission" date="2018-05" db="EMBL/GenBank/DDBJ databases">
        <authorList>
            <person name="Lanie J.A."/>
            <person name="Ng W.-L."/>
            <person name="Kazmierczak K.M."/>
            <person name="Andrzejewski T.M."/>
            <person name="Davidsen T.M."/>
            <person name="Wayne K.J."/>
            <person name="Tettelin H."/>
            <person name="Glass J.I."/>
            <person name="Rusch D."/>
            <person name="Podicherti R."/>
            <person name="Tsui H.-C.T."/>
            <person name="Winkler M.E."/>
        </authorList>
    </citation>
    <scope>NUCLEOTIDE SEQUENCE</scope>
</reference>
<keyword evidence="7" id="KW-0676">Redox-active center</keyword>
<dbReference type="InterPro" id="IPR024706">
    <property type="entry name" value="Peroxiredoxin_AhpC-typ"/>
</dbReference>
<dbReference type="PIRSF" id="PIRSF000239">
    <property type="entry name" value="AHPC"/>
    <property type="match status" value="1"/>
</dbReference>
<evidence type="ECO:0000256" key="6">
    <source>
        <dbReference type="ARBA" id="ARBA00023157"/>
    </source>
</evidence>
<dbReference type="InterPro" id="IPR013766">
    <property type="entry name" value="Thioredoxin_domain"/>
</dbReference>
<evidence type="ECO:0000256" key="10">
    <source>
        <dbReference type="ARBA" id="ARBA00049091"/>
    </source>
</evidence>
<evidence type="ECO:0000256" key="1">
    <source>
        <dbReference type="ARBA" id="ARBA00011245"/>
    </source>
</evidence>
<dbReference type="AlphaFoldDB" id="A0A383CGI8"/>
<organism evidence="12">
    <name type="scientific">marine metagenome</name>
    <dbReference type="NCBI Taxonomy" id="408172"/>
    <lineage>
        <taxon>unclassified sequences</taxon>
        <taxon>metagenomes</taxon>
        <taxon>ecological metagenomes</taxon>
    </lineage>
</organism>
<comment type="similarity">
    <text evidence="9">Belongs to the peroxiredoxin family. BCP/PrxQ subfamily.</text>
</comment>
<name>A0A383CGI8_9ZZZZ</name>
<comment type="catalytic activity">
    <reaction evidence="10">
        <text>a hydroperoxide + [thioredoxin]-dithiol = an alcohol + [thioredoxin]-disulfide + H2O</text>
        <dbReference type="Rhea" id="RHEA:62620"/>
        <dbReference type="Rhea" id="RHEA-COMP:10698"/>
        <dbReference type="Rhea" id="RHEA-COMP:10700"/>
        <dbReference type="ChEBI" id="CHEBI:15377"/>
        <dbReference type="ChEBI" id="CHEBI:29950"/>
        <dbReference type="ChEBI" id="CHEBI:30879"/>
        <dbReference type="ChEBI" id="CHEBI:35924"/>
        <dbReference type="ChEBI" id="CHEBI:50058"/>
        <dbReference type="EC" id="1.11.1.24"/>
    </reaction>
</comment>
<evidence type="ECO:0000256" key="4">
    <source>
        <dbReference type="ARBA" id="ARBA00022862"/>
    </source>
</evidence>
<gene>
    <name evidence="12" type="ORF">METZ01_LOCUS484098</name>
</gene>
<feature type="domain" description="Thioredoxin" evidence="11">
    <location>
        <begin position="1"/>
        <end position="148"/>
    </location>
</feature>
<evidence type="ECO:0000256" key="7">
    <source>
        <dbReference type="ARBA" id="ARBA00023284"/>
    </source>
</evidence>
<dbReference type="PANTHER" id="PTHR42801:SF4">
    <property type="entry name" value="AHPC_TSA FAMILY PROTEIN"/>
    <property type="match status" value="1"/>
</dbReference>
<sequence>MNIGEKVPEFQMLDQNGIQRTNKKLKSPLVLFFYPKDDTPGCTIEVCGFRDKYDLFKVLGAEVWGVSNGNTPSHLAFANKNKLQYPLLCDTNDSLRKIFGVPKVLGLLDGRVTYVIDRKGIVRHIYRDLLNGPAHIKEAIRVLKELQNQ</sequence>
<evidence type="ECO:0000256" key="9">
    <source>
        <dbReference type="ARBA" id="ARBA00038489"/>
    </source>
</evidence>
<keyword evidence="6" id="KW-1015">Disulfide bond</keyword>
<dbReference type="PROSITE" id="PS51352">
    <property type="entry name" value="THIOREDOXIN_2"/>
    <property type="match status" value="1"/>
</dbReference>
<dbReference type="GO" id="GO:0005737">
    <property type="term" value="C:cytoplasm"/>
    <property type="evidence" value="ECO:0007669"/>
    <property type="project" value="TreeGrafter"/>
</dbReference>
<dbReference type="InterPro" id="IPR050924">
    <property type="entry name" value="Peroxiredoxin_BCP/PrxQ"/>
</dbReference>
<dbReference type="SUPFAM" id="SSF52833">
    <property type="entry name" value="Thioredoxin-like"/>
    <property type="match status" value="1"/>
</dbReference>
<dbReference type="Pfam" id="PF00578">
    <property type="entry name" value="AhpC-TSA"/>
    <property type="match status" value="1"/>
</dbReference>
<dbReference type="EMBL" id="UINC01208617">
    <property type="protein sequence ID" value="SVE31244.1"/>
    <property type="molecule type" value="Genomic_DNA"/>
</dbReference>
<dbReference type="CDD" id="cd03017">
    <property type="entry name" value="PRX_BCP"/>
    <property type="match status" value="1"/>
</dbReference>
<dbReference type="InterPro" id="IPR036249">
    <property type="entry name" value="Thioredoxin-like_sf"/>
</dbReference>
<evidence type="ECO:0000256" key="5">
    <source>
        <dbReference type="ARBA" id="ARBA00023002"/>
    </source>
</evidence>
<evidence type="ECO:0000256" key="8">
    <source>
        <dbReference type="ARBA" id="ARBA00032824"/>
    </source>
</evidence>
<evidence type="ECO:0000256" key="3">
    <source>
        <dbReference type="ARBA" id="ARBA00022559"/>
    </source>
</evidence>
<keyword evidence="3" id="KW-0575">Peroxidase</keyword>
<dbReference type="GO" id="GO:0008379">
    <property type="term" value="F:thioredoxin peroxidase activity"/>
    <property type="evidence" value="ECO:0007669"/>
    <property type="project" value="TreeGrafter"/>
</dbReference>
<dbReference type="InterPro" id="IPR000866">
    <property type="entry name" value="AhpC/TSA"/>
</dbReference>
<proteinExistence type="inferred from homology"/>
<accession>A0A383CGI8</accession>
<dbReference type="GO" id="GO:0034599">
    <property type="term" value="P:cellular response to oxidative stress"/>
    <property type="evidence" value="ECO:0007669"/>
    <property type="project" value="TreeGrafter"/>
</dbReference>
<evidence type="ECO:0000259" key="11">
    <source>
        <dbReference type="PROSITE" id="PS51352"/>
    </source>
</evidence>
<dbReference type="Gene3D" id="3.40.30.10">
    <property type="entry name" value="Glutaredoxin"/>
    <property type="match status" value="1"/>
</dbReference>
<dbReference type="GO" id="GO:0045454">
    <property type="term" value="P:cell redox homeostasis"/>
    <property type="evidence" value="ECO:0007669"/>
    <property type="project" value="TreeGrafter"/>
</dbReference>
<protein>
    <recommendedName>
        <fullName evidence="2">thioredoxin-dependent peroxiredoxin</fullName>
        <ecNumber evidence="2">1.11.1.24</ecNumber>
    </recommendedName>
    <alternativeName>
        <fullName evidence="8">Thioredoxin peroxidase</fullName>
    </alternativeName>
</protein>
<keyword evidence="4" id="KW-0049">Antioxidant</keyword>
<keyword evidence="5" id="KW-0560">Oxidoreductase</keyword>